<dbReference type="Proteomes" id="UP001595904">
    <property type="component" value="Unassembled WGS sequence"/>
</dbReference>
<reference evidence="3" key="1">
    <citation type="journal article" date="2019" name="Int. J. Syst. Evol. Microbiol.">
        <title>The Global Catalogue of Microorganisms (GCM) 10K type strain sequencing project: providing services to taxonomists for standard genome sequencing and annotation.</title>
        <authorList>
            <consortium name="The Broad Institute Genomics Platform"/>
            <consortium name="The Broad Institute Genome Sequencing Center for Infectious Disease"/>
            <person name="Wu L."/>
            <person name="Ma J."/>
        </authorList>
    </citation>
    <scope>NUCLEOTIDE SEQUENCE [LARGE SCALE GENOMIC DNA]</scope>
    <source>
        <strain evidence="3">CGMCC 1.10759</strain>
    </source>
</reference>
<organism evidence="2 3">
    <name type="scientific">Steroidobacter flavus</name>
    <dbReference type="NCBI Taxonomy" id="1842136"/>
    <lineage>
        <taxon>Bacteria</taxon>
        <taxon>Pseudomonadati</taxon>
        <taxon>Pseudomonadota</taxon>
        <taxon>Gammaproteobacteria</taxon>
        <taxon>Steroidobacterales</taxon>
        <taxon>Steroidobacteraceae</taxon>
        <taxon>Steroidobacter</taxon>
    </lineage>
</organism>
<keyword evidence="1" id="KW-0812">Transmembrane</keyword>
<accession>A0ABV8SLB0</accession>
<evidence type="ECO:0000313" key="3">
    <source>
        <dbReference type="Proteomes" id="UP001595904"/>
    </source>
</evidence>
<name>A0ABV8SLB0_9GAMM</name>
<proteinExistence type="predicted"/>
<sequence>MGALIQNNLVQNHLGLVIVSAVMLVAALVLAAVALLMRSAGLSLRPVVFIGVFFAIICVPQLLGHGAMALWPKAKPALDEAAIAGVGAFARPELIFGTEVDRARLQDARAVFVEALSGAEVAQLLIHFNGETVVAARFADEEAARVGAAALWTMFSPRNTSGDGTTTFGTRTPIGDKIALQRLGRAVFMWTGPDRAAIEDRMRQARVMTTPSDARPAWITAFDSWRVAGAALAILVIVASFWFLKGAAWAGRVEPSSVVQMPASAAELDQRIATLASATVPVTRLSDGRWEVRVNYDTTGEVGTHRYVLELDESNHRVKVLEYLGSRASPSGEYNWKLQMGITFFRQGPGLDLQQMTGPLIRTVTEAGWTWQPLLFDAPGPLAWFVS</sequence>
<dbReference type="RefSeq" id="WP_380594988.1">
    <property type="nucleotide sequence ID" value="NZ_JBHSDU010000001.1"/>
</dbReference>
<keyword evidence="1" id="KW-1133">Transmembrane helix</keyword>
<dbReference type="EMBL" id="JBHSDU010000001">
    <property type="protein sequence ID" value="MFC4308126.1"/>
    <property type="molecule type" value="Genomic_DNA"/>
</dbReference>
<evidence type="ECO:0000313" key="2">
    <source>
        <dbReference type="EMBL" id="MFC4308126.1"/>
    </source>
</evidence>
<protein>
    <submittedName>
        <fullName evidence="2">Uncharacterized protein</fullName>
    </submittedName>
</protein>
<keyword evidence="1" id="KW-0472">Membrane</keyword>
<evidence type="ECO:0000256" key="1">
    <source>
        <dbReference type="SAM" id="Phobius"/>
    </source>
</evidence>
<feature type="transmembrane region" description="Helical" evidence="1">
    <location>
        <begin position="48"/>
        <end position="71"/>
    </location>
</feature>
<keyword evidence="3" id="KW-1185">Reference proteome</keyword>
<gene>
    <name evidence="2" type="ORF">ACFPN2_03440</name>
</gene>
<feature type="transmembrane region" description="Helical" evidence="1">
    <location>
        <begin position="14"/>
        <end position="36"/>
    </location>
</feature>
<comment type="caution">
    <text evidence="2">The sequence shown here is derived from an EMBL/GenBank/DDBJ whole genome shotgun (WGS) entry which is preliminary data.</text>
</comment>